<comment type="caution">
    <text evidence="2">The sequence shown here is derived from an EMBL/GenBank/DDBJ whole genome shotgun (WGS) entry which is preliminary data.</text>
</comment>
<keyword evidence="1" id="KW-0812">Transmembrane</keyword>
<gene>
    <name evidence="2" type="ORF">NP233_g10498</name>
</gene>
<feature type="transmembrane region" description="Helical" evidence="1">
    <location>
        <begin position="60"/>
        <end position="78"/>
    </location>
</feature>
<evidence type="ECO:0000256" key="1">
    <source>
        <dbReference type="SAM" id="Phobius"/>
    </source>
</evidence>
<keyword evidence="3" id="KW-1185">Reference proteome</keyword>
<accession>A0AAD5YL91</accession>
<dbReference type="Proteomes" id="UP001213000">
    <property type="component" value="Unassembled WGS sequence"/>
</dbReference>
<evidence type="ECO:0000313" key="3">
    <source>
        <dbReference type="Proteomes" id="UP001213000"/>
    </source>
</evidence>
<evidence type="ECO:0000313" key="2">
    <source>
        <dbReference type="EMBL" id="KAJ3560959.1"/>
    </source>
</evidence>
<protein>
    <submittedName>
        <fullName evidence="2">Uncharacterized protein</fullName>
    </submittedName>
</protein>
<keyword evidence="1" id="KW-0472">Membrane</keyword>
<dbReference type="EMBL" id="JANIEX010001078">
    <property type="protein sequence ID" value="KAJ3560959.1"/>
    <property type="molecule type" value="Genomic_DNA"/>
</dbReference>
<feature type="transmembrane region" description="Helical" evidence="1">
    <location>
        <begin position="84"/>
        <end position="104"/>
    </location>
</feature>
<organism evidence="2 3">
    <name type="scientific">Leucocoprinus birnbaumii</name>
    <dbReference type="NCBI Taxonomy" id="56174"/>
    <lineage>
        <taxon>Eukaryota</taxon>
        <taxon>Fungi</taxon>
        <taxon>Dikarya</taxon>
        <taxon>Basidiomycota</taxon>
        <taxon>Agaricomycotina</taxon>
        <taxon>Agaricomycetes</taxon>
        <taxon>Agaricomycetidae</taxon>
        <taxon>Agaricales</taxon>
        <taxon>Agaricineae</taxon>
        <taxon>Agaricaceae</taxon>
        <taxon>Leucocoprinus</taxon>
    </lineage>
</organism>
<feature type="transmembrane region" description="Helical" evidence="1">
    <location>
        <begin position="229"/>
        <end position="248"/>
    </location>
</feature>
<sequence>MTDQLGLTIDYYIADYTAAQSNNYMNTVAITLVTYDTLHLLPKRYQIQYIYCGSWSQIRVLYIAICLFVWLYLIIVFYTQSNNFLSEGYAIIPITIKVLPVIRLRAAWECNRTISIVLYIFSAAEALSGLASAIFNAYFARLYNIDNYPLHGCWVSASSISLSLKVHVVDTAFTLTRAASTVLETILTLVKFVMTYRETKAPASTLGERVSHMKIFTPVLFVFYRDGTLLFLPWIAVVYSMAGARLILNIREAGQKLGESLVTRLGGSIQFRHTTYNDEESLPNAE</sequence>
<dbReference type="AlphaFoldDB" id="A0AAD5YL91"/>
<name>A0AAD5YL91_9AGAR</name>
<feature type="transmembrane region" description="Helical" evidence="1">
    <location>
        <begin position="116"/>
        <end position="139"/>
    </location>
</feature>
<proteinExistence type="predicted"/>
<reference evidence="2" key="1">
    <citation type="submission" date="2022-07" db="EMBL/GenBank/DDBJ databases">
        <title>Genome Sequence of Leucocoprinus birnbaumii.</title>
        <authorList>
            <person name="Buettner E."/>
        </authorList>
    </citation>
    <scope>NUCLEOTIDE SEQUENCE</scope>
    <source>
        <strain evidence="2">VT141</strain>
    </source>
</reference>
<keyword evidence="1" id="KW-1133">Transmembrane helix</keyword>